<keyword evidence="10" id="KW-0503">Monooxygenase</keyword>
<evidence type="ECO:0000256" key="8">
    <source>
        <dbReference type="ARBA" id="ARBA00023002"/>
    </source>
</evidence>
<gene>
    <name evidence="14" type="primary">phhA</name>
    <name evidence="14" type="ORF">ACFOOR_02865</name>
</gene>
<evidence type="ECO:0000259" key="13">
    <source>
        <dbReference type="PROSITE" id="PS51410"/>
    </source>
</evidence>
<dbReference type="Proteomes" id="UP001595379">
    <property type="component" value="Unassembled WGS sequence"/>
</dbReference>
<comment type="similarity">
    <text evidence="4">Belongs to the biopterin-dependent aromatic amino acid hydroxylase family.</text>
</comment>
<sequence>MPVNDPIVAEQTPRADLTIDQKWDLYSREEHEIWNTLYDRQMGVLKGRAAPEHFRGLELLNLNEGGIPDFRRVNEKLMKLTGWQVVTVPGLIPEKEFYDHLANRRFVSGRFIRDGDRLDYLPEPDIFHDVFGHVPLLTQPVFADYMQAYGEGGLRSLQFDAIKRMARLYWYTVEFGLIRSDEGLRIYGAGIVSSRGESIFSLEARSPNRIHFDLERVMRTDYRYDDYQQTYFVIDSYDELMEATAVDFAPLYERLPTLPEFKPSDVQPGDTVYQKGTQEYAMSGGLKGDAIAV</sequence>
<comment type="caution">
    <text evidence="14">The sequence shown here is derived from an EMBL/GenBank/DDBJ whole genome shotgun (WGS) entry which is preliminary data.</text>
</comment>
<keyword evidence="15" id="KW-1185">Reference proteome</keyword>
<proteinExistence type="inferred from homology"/>
<comment type="cofactor">
    <cofactor evidence="2">
        <name>Fe(2+)</name>
        <dbReference type="ChEBI" id="CHEBI:29033"/>
    </cofactor>
</comment>
<dbReference type="GO" id="GO:0004505">
    <property type="term" value="F:phenylalanine 4-monooxygenase activity"/>
    <property type="evidence" value="ECO:0007669"/>
    <property type="project" value="UniProtKB-EC"/>
</dbReference>
<comment type="catalytic activity">
    <reaction evidence="1">
        <text>(6R)-L-erythro-5,6,7,8-tetrahydrobiopterin + L-phenylalanine + O2 = (4aS,6R)-4a-hydroxy-L-erythro-5,6,7,8-tetrahydrobiopterin + L-tyrosine</text>
        <dbReference type="Rhea" id="RHEA:20273"/>
        <dbReference type="ChEBI" id="CHEBI:15379"/>
        <dbReference type="ChEBI" id="CHEBI:15642"/>
        <dbReference type="ChEBI" id="CHEBI:58095"/>
        <dbReference type="ChEBI" id="CHEBI:58315"/>
        <dbReference type="ChEBI" id="CHEBI:59560"/>
        <dbReference type="EC" id="1.14.16.1"/>
    </reaction>
</comment>
<evidence type="ECO:0000256" key="6">
    <source>
        <dbReference type="ARBA" id="ARBA00020276"/>
    </source>
</evidence>
<dbReference type="InterPro" id="IPR036329">
    <property type="entry name" value="Aro-AA_hydroxylase_C_sf"/>
</dbReference>
<keyword evidence="8 14" id="KW-0560">Oxidoreductase</keyword>
<evidence type="ECO:0000256" key="2">
    <source>
        <dbReference type="ARBA" id="ARBA00001954"/>
    </source>
</evidence>
<evidence type="ECO:0000256" key="10">
    <source>
        <dbReference type="ARBA" id="ARBA00023033"/>
    </source>
</evidence>
<name>A0ABV6ZUD2_9PROT</name>
<evidence type="ECO:0000313" key="15">
    <source>
        <dbReference type="Proteomes" id="UP001595379"/>
    </source>
</evidence>
<dbReference type="InterPro" id="IPR001273">
    <property type="entry name" value="ArAA_hydroxylase"/>
</dbReference>
<dbReference type="InterPro" id="IPR036951">
    <property type="entry name" value="ArAA_hydroxylase_sf"/>
</dbReference>
<dbReference type="Gene3D" id="1.10.800.10">
    <property type="entry name" value="Aromatic amino acid hydroxylase"/>
    <property type="match status" value="1"/>
</dbReference>
<keyword evidence="11" id="KW-0585">Phenylalanine catabolism</keyword>
<evidence type="ECO:0000256" key="11">
    <source>
        <dbReference type="ARBA" id="ARBA00023232"/>
    </source>
</evidence>
<dbReference type="EMBL" id="JBHRSV010000001">
    <property type="protein sequence ID" value="MFC2925041.1"/>
    <property type="molecule type" value="Genomic_DNA"/>
</dbReference>
<dbReference type="PROSITE" id="PS00367">
    <property type="entry name" value="BH4_AAA_HYDROXYL_1"/>
    <property type="match status" value="1"/>
</dbReference>
<accession>A0ABV6ZUD2</accession>
<evidence type="ECO:0000256" key="1">
    <source>
        <dbReference type="ARBA" id="ARBA00001060"/>
    </source>
</evidence>
<dbReference type="PANTHER" id="PTHR11473">
    <property type="entry name" value="AROMATIC AMINO ACID HYDROXYLASE"/>
    <property type="match status" value="1"/>
</dbReference>
<dbReference type="InterPro" id="IPR018301">
    <property type="entry name" value="ArAA_hydroxylase_Fe/CU_BS"/>
</dbReference>
<dbReference type="PRINTS" id="PR00372">
    <property type="entry name" value="FYWHYDRXLASE"/>
</dbReference>
<organism evidence="14 15">
    <name type="scientific">Hyphobacterium vulgare</name>
    <dbReference type="NCBI Taxonomy" id="1736751"/>
    <lineage>
        <taxon>Bacteria</taxon>
        <taxon>Pseudomonadati</taxon>
        <taxon>Pseudomonadota</taxon>
        <taxon>Alphaproteobacteria</taxon>
        <taxon>Maricaulales</taxon>
        <taxon>Maricaulaceae</taxon>
        <taxon>Hyphobacterium</taxon>
    </lineage>
</organism>
<dbReference type="SUPFAM" id="SSF56534">
    <property type="entry name" value="Aromatic aminoacid monoxygenases, catalytic and oligomerization domains"/>
    <property type="match status" value="1"/>
</dbReference>
<evidence type="ECO:0000256" key="3">
    <source>
        <dbReference type="ARBA" id="ARBA00005088"/>
    </source>
</evidence>
<keyword evidence="7" id="KW-0479">Metal-binding</keyword>
<evidence type="ECO:0000313" key="14">
    <source>
        <dbReference type="EMBL" id="MFC2925041.1"/>
    </source>
</evidence>
<evidence type="ECO:0000256" key="9">
    <source>
        <dbReference type="ARBA" id="ARBA00023004"/>
    </source>
</evidence>
<dbReference type="RefSeq" id="WP_343163924.1">
    <property type="nucleotide sequence ID" value="NZ_JBHRSV010000001.1"/>
</dbReference>
<feature type="domain" description="Biopterin-dependent aromatic amino acid hydroxylase family profile" evidence="13">
    <location>
        <begin position="1"/>
        <end position="293"/>
    </location>
</feature>
<evidence type="ECO:0000256" key="7">
    <source>
        <dbReference type="ARBA" id="ARBA00022723"/>
    </source>
</evidence>
<evidence type="ECO:0000256" key="12">
    <source>
        <dbReference type="ARBA" id="ARBA00029922"/>
    </source>
</evidence>
<dbReference type="NCBIfam" id="TIGR01267">
    <property type="entry name" value="Phe4hydrox_mono"/>
    <property type="match status" value="1"/>
</dbReference>
<evidence type="ECO:0000256" key="5">
    <source>
        <dbReference type="ARBA" id="ARBA00011995"/>
    </source>
</evidence>
<dbReference type="InterPro" id="IPR019774">
    <property type="entry name" value="Aromatic-AA_hydroxylase_C"/>
</dbReference>
<protein>
    <recommendedName>
        <fullName evidence="6">Phenylalanine-4-hydroxylase</fullName>
        <ecNumber evidence="5">1.14.16.1</ecNumber>
    </recommendedName>
    <alternativeName>
        <fullName evidence="12">Phe-4-monooxygenase</fullName>
    </alternativeName>
</protein>
<dbReference type="EC" id="1.14.16.1" evidence="5"/>
<reference evidence="15" key="1">
    <citation type="journal article" date="2019" name="Int. J. Syst. Evol. Microbiol.">
        <title>The Global Catalogue of Microorganisms (GCM) 10K type strain sequencing project: providing services to taxonomists for standard genome sequencing and annotation.</title>
        <authorList>
            <consortium name="The Broad Institute Genomics Platform"/>
            <consortium name="The Broad Institute Genome Sequencing Center for Infectious Disease"/>
            <person name="Wu L."/>
            <person name="Ma J."/>
        </authorList>
    </citation>
    <scope>NUCLEOTIDE SEQUENCE [LARGE SCALE GENOMIC DNA]</scope>
    <source>
        <strain evidence="15">KCTC 52487</strain>
    </source>
</reference>
<evidence type="ECO:0000256" key="4">
    <source>
        <dbReference type="ARBA" id="ARBA00009712"/>
    </source>
</evidence>
<comment type="pathway">
    <text evidence="3">Amino-acid degradation; L-phenylalanine degradation; acetoacetate and fumarate from L-phenylalanine: step 1/6.</text>
</comment>
<dbReference type="InterPro" id="IPR005960">
    <property type="entry name" value="Phe-4-hydroxylase_mono"/>
</dbReference>
<dbReference type="CDD" id="cd03348">
    <property type="entry name" value="pro_PheOH"/>
    <property type="match status" value="1"/>
</dbReference>
<dbReference type="PANTHER" id="PTHR11473:SF24">
    <property type="entry name" value="PHENYLALANINE-4-HYDROXYLASE"/>
    <property type="match status" value="1"/>
</dbReference>
<keyword evidence="9" id="KW-0408">Iron</keyword>
<dbReference type="PROSITE" id="PS51410">
    <property type="entry name" value="BH4_AAA_HYDROXYL_2"/>
    <property type="match status" value="1"/>
</dbReference>
<dbReference type="Pfam" id="PF00351">
    <property type="entry name" value="Biopterin_H"/>
    <property type="match status" value="1"/>
</dbReference>
<dbReference type="NCBIfam" id="NF008877">
    <property type="entry name" value="PRK11913.1-2"/>
    <property type="match status" value="1"/>
</dbReference>